<dbReference type="VEuPathDB" id="VectorBase:RSAN_057854"/>
<feature type="domain" description="BAR" evidence="8">
    <location>
        <begin position="53"/>
        <end position="270"/>
    </location>
</feature>
<feature type="compositionally biased region" description="Basic and acidic residues" evidence="5">
    <location>
        <begin position="608"/>
        <end position="622"/>
    </location>
</feature>
<feature type="region of interest" description="Disordered" evidence="5">
    <location>
        <begin position="1179"/>
        <end position="1216"/>
    </location>
</feature>
<dbReference type="InterPro" id="IPR027267">
    <property type="entry name" value="AH/BAR_dom_sf"/>
</dbReference>
<accession>A0A9D4PCZ8</accession>
<evidence type="ECO:0000259" key="8">
    <source>
        <dbReference type="PROSITE" id="PS51021"/>
    </source>
</evidence>
<name>A0A9D4PCZ8_RHISA</name>
<evidence type="ECO:0000256" key="1">
    <source>
        <dbReference type="ARBA" id="ARBA00022443"/>
    </source>
</evidence>
<feature type="region of interest" description="Disordered" evidence="5">
    <location>
        <begin position="1001"/>
        <end position="1040"/>
    </location>
</feature>
<keyword evidence="3" id="KW-0863">Zinc-finger</keyword>
<dbReference type="Pfam" id="PF14604">
    <property type="entry name" value="SH3_9"/>
    <property type="match status" value="1"/>
</dbReference>
<organism evidence="9 10">
    <name type="scientific">Rhipicephalus sanguineus</name>
    <name type="common">Brown dog tick</name>
    <name type="synonym">Ixodes sanguineus</name>
    <dbReference type="NCBI Taxonomy" id="34632"/>
    <lineage>
        <taxon>Eukaryota</taxon>
        <taxon>Metazoa</taxon>
        <taxon>Ecdysozoa</taxon>
        <taxon>Arthropoda</taxon>
        <taxon>Chelicerata</taxon>
        <taxon>Arachnida</taxon>
        <taxon>Acari</taxon>
        <taxon>Parasitiformes</taxon>
        <taxon>Ixodida</taxon>
        <taxon>Ixodoidea</taxon>
        <taxon>Ixodidae</taxon>
        <taxon>Rhipicephalinae</taxon>
        <taxon>Rhipicephalus</taxon>
        <taxon>Rhipicephalus</taxon>
    </lineage>
</organism>
<reference evidence="9" key="2">
    <citation type="submission" date="2021-09" db="EMBL/GenBank/DDBJ databases">
        <authorList>
            <person name="Jia N."/>
            <person name="Wang J."/>
            <person name="Shi W."/>
            <person name="Du L."/>
            <person name="Sun Y."/>
            <person name="Zhan W."/>
            <person name="Jiang J."/>
            <person name="Wang Q."/>
            <person name="Zhang B."/>
            <person name="Ji P."/>
            <person name="Sakyi L.B."/>
            <person name="Cui X."/>
            <person name="Yuan T."/>
            <person name="Jiang B."/>
            <person name="Yang W."/>
            <person name="Lam T.T.-Y."/>
            <person name="Chang Q."/>
            <person name="Ding S."/>
            <person name="Wang X."/>
            <person name="Zhu J."/>
            <person name="Ruan X."/>
            <person name="Zhao L."/>
            <person name="Wei J."/>
            <person name="Que T."/>
            <person name="Du C."/>
            <person name="Cheng J."/>
            <person name="Dai P."/>
            <person name="Han X."/>
            <person name="Huang E."/>
            <person name="Gao Y."/>
            <person name="Liu J."/>
            <person name="Shao H."/>
            <person name="Ye R."/>
            <person name="Li L."/>
            <person name="Wei W."/>
            <person name="Wang X."/>
            <person name="Wang C."/>
            <person name="Huo Q."/>
            <person name="Li W."/>
            <person name="Guo W."/>
            <person name="Chen H."/>
            <person name="Chen S."/>
            <person name="Zhou L."/>
            <person name="Zhou L."/>
            <person name="Ni X."/>
            <person name="Tian J."/>
            <person name="Zhou Y."/>
            <person name="Sheng Y."/>
            <person name="Liu T."/>
            <person name="Pan Y."/>
            <person name="Xia L."/>
            <person name="Li J."/>
            <person name="Zhao F."/>
            <person name="Cao W."/>
        </authorList>
    </citation>
    <scope>NUCLEOTIDE SEQUENCE</scope>
    <source>
        <strain evidence="9">Rsan-2018</strain>
        <tissue evidence="9">Larvae</tissue>
    </source>
</reference>
<evidence type="ECO:0000313" key="10">
    <source>
        <dbReference type="Proteomes" id="UP000821837"/>
    </source>
</evidence>
<sequence length="1391" mass="154860">MSDVATSINEFKRRKDLVSKYKKDPSESTLSRRLAKLNLHSVLKKSSRFGVRLSSTFGLTSVEKDEAFERAEREFRVLEKALKLFLKNLAVFCDQMKQTVHVSLQLSEDLVQYYHDRKSLPEVERYRAVQHTICSQHWHEFATAVERDVEGVLKQLLQMFVGPNKLITKRQHKLLDYVASKSRLEKNRDFTKQKALSDEQQLAKNTYNALNAQLLDELPKLCGIAREVLQSCVQEFLRARKTFIGRTTREMLTLMELPMMLSAKGNSNVLENFRIKHSLVLKSLAEEPSASETNLFTGLLAKAEGGGTLSRSAGAKMAARLGLGSSTSATIPGKLEPQTEMQRVFLRSSYPMEFIYTVAEDYASSDILDINLRAGDVVGVVKQQDPMGNPERWFVDNGATKGFVAAKFLRPLHRPQGRPDSQLRASPQPPAAGGYDPPPPYSATDPLRPRTPTQVLRVSPSPQPAEQSSNVLPTKRIAASQRLTACSIQLSSRSAIQRDHAQLPDGRAQLSLLRIAEPALRGHAPRASCLEIHVHTAPSDRVFKCFFVLQSRLLITFMEIQRPTSPAGATNTEAEMNDMEPTFDSNSGKTLCKNGPWMTLLARQQKKKEFAASEKTQKESACHHSQGQNTNDGKPQGAPQKYLGHNNASKRFSRWPTVPSLPENHYKIVYRPQAGMKVSNLKDGVIVRGIAQACGVTLQELYAKVIIQTQWHQDLILASTEEEECALKLAQVTHIQIGQTAYEVTPYLKPIPGTVRGVVHGIEEGTTDEQLEDLLAMNNCKILYARMLGRSTSAVITFEGPHVPFYVKVGCTLSRCRPYRKSVQYCRSCGEIGHRQDVCPNPNDDICDNCGEQNADPNNHKCELKCKLCGMPHETASRECRRKLKPAPPPLRVRERSRSRQRSFGYQNNVVTMNDNDHTPDNVQRKLSWANVVTGHSHSSMESTSTPTTKHYTYEETITILRRENEELRQALELQKRKTQEKEASTEKQLEYLMREIEQLRREQTQNSQTPPSRPPSPPPSSPPQPKPATLANQTKVTQNDLRVLEDRINANMTVVMDDIMSKVSQVVETTVTQLLQTGFQTLKSEMENQIRALETKMTQSGESFSQRIHTLEERENARKKPKKPYTYAEISRPLTPSTSQATVPATSHLPSQAMNQSGYYQGYSSSLAPSSAADVQNAAVSGGTSQSSVVPSTIDPRRSSLGLSTGSHGKPDDANTMAASGNAEKGGGVTTYNYSFAAGQTERHTYEEIPEEKGPSIGSPIREPETTGSRYANLEFDPLSDGGTRPSCAVLSLQKGTKTAEAKTEVGSRYGNLDAMGASVAGNPPITNEYYYALYPFSAAGPHQLSVAQGQVLLVIHQCDLHGNPEWWFVQDRHGNQGYVPGNYLHRYTQ</sequence>
<reference evidence="9" key="1">
    <citation type="journal article" date="2020" name="Cell">
        <title>Large-Scale Comparative Analyses of Tick Genomes Elucidate Their Genetic Diversity and Vector Capacities.</title>
        <authorList>
            <consortium name="Tick Genome and Microbiome Consortium (TIGMIC)"/>
            <person name="Jia N."/>
            <person name="Wang J."/>
            <person name="Shi W."/>
            <person name="Du L."/>
            <person name="Sun Y."/>
            <person name="Zhan W."/>
            <person name="Jiang J.F."/>
            <person name="Wang Q."/>
            <person name="Zhang B."/>
            <person name="Ji P."/>
            <person name="Bell-Sakyi L."/>
            <person name="Cui X.M."/>
            <person name="Yuan T.T."/>
            <person name="Jiang B.G."/>
            <person name="Yang W.F."/>
            <person name="Lam T.T."/>
            <person name="Chang Q.C."/>
            <person name="Ding S.J."/>
            <person name="Wang X.J."/>
            <person name="Zhu J.G."/>
            <person name="Ruan X.D."/>
            <person name="Zhao L."/>
            <person name="Wei J.T."/>
            <person name="Ye R.Z."/>
            <person name="Que T.C."/>
            <person name="Du C.H."/>
            <person name="Zhou Y.H."/>
            <person name="Cheng J.X."/>
            <person name="Dai P.F."/>
            <person name="Guo W.B."/>
            <person name="Han X.H."/>
            <person name="Huang E.J."/>
            <person name="Li L.F."/>
            <person name="Wei W."/>
            <person name="Gao Y.C."/>
            <person name="Liu J.Z."/>
            <person name="Shao H.Z."/>
            <person name="Wang X."/>
            <person name="Wang C.C."/>
            <person name="Yang T.C."/>
            <person name="Huo Q.B."/>
            <person name="Li W."/>
            <person name="Chen H.Y."/>
            <person name="Chen S.E."/>
            <person name="Zhou L.G."/>
            <person name="Ni X.B."/>
            <person name="Tian J.H."/>
            <person name="Sheng Y."/>
            <person name="Liu T."/>
            <person name="Pan Y.S."/>
            <person name="Xia L.Y."/>
            <person name="Li J."/>
            <person name="Zhao F."/>
            <person name="Cao W.C."/>
        </authorList>
    </citation>
    <scope>NUCLEOTIDE SEQUENCE</scope>
    <source>
        <strain evidence="9">Rsan-2018</strain>
    </source>
</reference>
<feature type="region of interest" description="Disordered" evidence="5">
    <location>
        <begin position="413"/>
        <end position="473"/>
    </location>
</feature>
<keyword evidence="3" id="KW-0479">Metal-binding</keyword>
<dbReference type="InterPro" id="IPR001452">
    <property type="entry name" value="SH3_domain"/>
</dbReference>
<dbReference type="PANTHER" id="PTHR22834">
    <property type="entry name" value="NUCLEAR FUSION PROTEIN FUS2"/>
    <property type="match status" value="1"/>
</dbReference>
<keyword evidence="10" id="KW-1185">Reference proteome</keyword>
<dbReference type="GO" id="GO:0003676">
    <property type="term" value="F:nucleic acid binding"/>
    <property type="evidence" value="ECO:0007669"/>
    <property type="project" value="InterPro"/>
</dbReference>
<keyword evidence="2" id="KW-0344">Guanine-nucleotide releasing factor</keyword>
<feature type="domain" description="SH3" evidence="6">
    <location>
        <begin position="351"/>
        <end position="414"/>
    </location>
</feature>
<dbReference type="InterPro" id="IPR036028">
    <property type="entry name" value="SH3-like_dom_sf"/>
</dbReference>
<feature type="region of interest" description="Disordered" evidence="5">
    <location>
        <begin position="884"/>
        <end position="904"/>
    </location>
</feature>
<keyword evidence="3" id="KW-0862">Zinc</keyword>
<dbReference type="CDD" id="cd11800">
    <property type="entry name" value="SH3_DNMBP_C2_like"/>
    <property type="match status" value="1"/>
</dbReference>
<dbReference type="EMBL" id="JABSTV010001255">
    <property type="protein sequence ID" value="KAH7935891.1"/>
    <property type="molecule type" value="Genomic_DNA"/>
</dbReference>
<dbReference type="SMART" id="SM00326">
    <property type="entry name" value="SH3"/>
    <property type="match status" value="2"/>
</dbReference>
<feature type="domain" description="CCHC-type" evidence="7">
    <location>
        <begin position="826"/>
        <end position="841"/>
    </location>
</feature>
<dbReference type="Pfam" id="PF03114">
    <property type="entry name" value="BAR"/>
    <property type="match status" value="1"/>
</dbReference>
<dbReference type="Gene3D" id="2.30.30.40">
    <property type="entry name" value="SH3 Domains"/>
    <property type="match status" value="2"/>
</dbReference>
<feature type="domain" description="SH3" evidence="6">
    <location>
        <begin position="1327"/>
        <end position="1391"/>
    </location>
</feature>
<comment type="caution">
    <text evidence="9">The sequence shown here is derived from an EMBL/GenBank/DDBJ whole genome shotgun (WGS) entry which is preliminary data.</text>
</comment>
<dbReference type="GO" id="GO:0005085">
    <property type="term" value="F:guanyl-nucleotide exchange factor activity"/>
    <property type="evidence" value="ECO:0007669"/>
    <property type="project" value="UniProtKB-KW"/>
</dbReference>
<dbReference type="InterPro" id="IPR051492">
    <property type="entry name" value="Dynamin-Rho_GEF"/>
</dbReference>
<evidence type="ECO:0000256" key="3">
    <source>
        <dbReference type="PROSITE-ProRule" id="PRU00047"/>
    </source>
</evidence>
<proteinExistence type="predicted"/>
<gene>
    <name evidence="9" type="ORF">HPB52_014641</name>
</gene>
<dbReference type="PROSITE" id="PS51021">
    <property type="entry name" value="BAR"/>
    <property type="match status" value="1"/>
</dbReference>
<dbReference type="PROSITE" id="PS50158">
    <property type="entry name" value="ZF_CCHC"/>
    <property type="match status" value="1"/>
</dbReference>
<feature type="compositionally biased region" description="Pro residues" evidence="5">
    <location>
        <begin position="1012"/>
        <end position="1027"/>
    </location>
</feature>
<dbReference type="SUPFAM" id="SSF103657">
    <property type="entry name" value="BAR/IMD domain-like"/>
    <property type="match status" value="1"/>
</dbReference>
<dbReference type="InterPro" id="IPR001878">
    <property type="entry name" value="Znf_CCHC"/>
</dbReference>
<dbReference type="Gene3D" id="1.20.1270.60">
    <property type="entry name" value="Arfaptin homology (AH) domain/BAR domain"/>
    <property type="match status" value="1"/>
</dbReference>
<feature type="region of interest" description="Disordered" evidence="5">
    <location>
        <begin position="608"/>
        <end position="641"/>
    </location>
</feature>
<dbReference type="Proteomes" id="UP000821837">
    <property type="component" value="Unassembled WGS sequence"/>
</dbReference>
<feature type="compositionally biased region" description="Polar residues" evidence="5">
    <location>
        <begin position="1031"/>
        <end position="1040"/>
    </location>
</feature>
<dbReference type="GO" id="GO:0008270">
    <property type="term" value="F:zinc ion binding"/>
    <property type="evidence" value="ECO:0007669"/>
    <property type="project" value="UniProtKB-KW"/>
</dbReference>
<dbReference type="VEuPathDB" id="VectorBase:RSAN_042010"/>
<dbReference type="InterPro" id="IPR004148">
    <property type="entry name" value="BAR_dom"/>
</dbReference>
<evidence type="ECO:0000259" key="7">
    <source>
        <dbReference type="PROSITE" id="PS50158"/>
    </source>
</evidence>
<protein>
    <submittedName>
        <fullName evidence="9">Uncharacterized protein</fullName>
    </submittedName>
</protein>
<dbReference type="GO" id="GO:0005737">
    <property type="term" value="C:cytoplasm"/>
    <property type="evidence" value="ECO:0007669"/>
    <property type="project" value="InterPro"/>
</dbReference>
<evidence type="ECO:0000313" key="9">
    <source>
        <dbReference type="EMBL" id="KAH7935891.1"/>
    </source>
</evidence>
<evidence type="ECO:0000259" key="6">
    <source>
        <dbReference type="PROSITE" id="PS50002"/>
    </source>
</evidence>
<evidence type="ECO:0000256" key="4">
    <source>
        <dbReference type="PROSITE-ProRule" id="PRU00192"/>
    </source>
</evidence>
<feature type="compositionally biased region" description="Polar residues" evidence="5">
    <location>
        <begin position="623"/>
        <end position="633"/>
    </location>
</feature>
<evidence type="ECO:0000256" key="5">
    <source>
        <dbReference type="SAM" id="MobiDB-lite"/>
    </source>
</evidence>
<evidence type="ECO:0000256" key="2">
    <source>
        <dbReference type="ARBA" id="ARBA00022658"/>
    </source>
</evidence>
<dbReference type="PANTHER" id="PTHR22834:SF20">
    <property type="entry name" value="SH3 DOMAIN-CONTAINING PROTEIN"/>
    <property type="match status" value="1"/>
</dbReference>
<keyword evidence="1 4" id="KW-0728">SH3 domain</keyword>
<dbReference type="PROSITE" id="PS50002">
    <property type="entry name" value="SH3"/>
    <property type="match status" value="2"/>
</dbReference>
<dbReference type="SUPFAM" id="SSF50044">
    <property type="entry name" value="SH3-domain"/>
    <property type="match status" value="2"/>
</dbReference>
<feature type="compositionally biased region" description="Polar residues" evidence="5">
    <location>
        <begin position="1179"/>
        <end position="1192"/>
    </location>
</feature>
<dbReference type="SMART" id="SM00721">
    <property type="entry name" value="BAR"/>
    <property type="match status" value="1"/>
</dbReference>